<dbReference type="PANTHER" id="PTHR36307:SF1">
    <property type="entry name" value="FLAGELLA BASAL BODY P-RING FORMATION PROTEIN FLGA"/>
    <property type="match status" value="1"/>
</dbReference>
<dbReference type="Gene3D" id="2.30.30.760">
    <property type="match status" value="1"/>
</dbReference>
<dbReference type="GO" id="GO:0044780">
    <property type="term" value="P:bacterial-type flagellum assembly"/>
    <property type="evidence" value="ECO:0007669"/>
    <property type="project" value="InterPro"/>
</dbReference>
<comment type="caution">
    <text evidence="3">The sequence shown here is derived from an EMBL/GenBank/DDBJ whole genome shotgun (WGS) entry which is preliminary data.</text>
</comment>
<dbReference type="PANTHER" id="PTHR36307">
    <property type="entry name" value="FLAGELLA BASAL BODY P-RING FORMATION PROTEIN FLGA"/>
    <property type="match status" value="1"/>
</dbReference>
<proteinExistence type="predicted"/>
<dbReference type="OrthoDB" id="9787359at2"/>
<dbReference type="EMBL" id="SMGG01000003">
    <property type="protein sequence ID" value="TCK62113.1"/>
    <property type="molecule type" value="Genomic_DNA"/>
</dbReference>
<dbReference type="RefSeq" id="WP_132871922.1">
    <property type="nucleotide sequence ID" value="NZ_JAJUHT010000002.1"/>
</dbReference>
<dbReference type="InterPro" id="IPR039246">
    <property type="entry name" value="Flagellar_FlgA"/>
</dbReference>
<name>A0A4R1KDN9_9BACT</name>
<gene>
    <name evidence="3" type="ORF">C8D98_0623</name>
</gene>
<feature type="signal peptide" evidence="1">
    <location>
        <begin position="1"/>
        <end position="18"/>
    </location>
</feature>
<keyword evidence="3" id="KW-0969">Cilium</keyword>
<dbReference type="AlphaFoldDB" id="A0A4R1KDN9"/>
<reference evidence="3 4" key="1">
    <citation type="submission" date="2019-03" db="EMBL/GenBank/DDBJ databases">
        <title>Genomic Encyclopedia of Type Strains, Phase IV (KMG-IV): sequencing the most valuable type-strain genomes for metagenomic binning, comparative biology and taxonomic classification.</title>
        <authorList>
            <person name="Goeker M."/>
        </authorList>
    </citation>
    <scope>NUCLEOTIDE SEQUENCE [LARGE SCALE GENOMIC DNA]</scope>
    <source>
        <strain evidence="3 4">DSM 24984</strain>
    </source>
</reference>
<evidence type="ECO:0000313" key="3">
    <source>
        <dbReference type="EMBL" id="TCK62113.1"/>
    </source>
</evidence>
<keyword evidence="3" id="KW-0966">Cell projection</keyword>
<organism evidence="3 4">
    <name type="scientific">Seleniivibrio woodruffii</name>
    <dbReference type="NCBI Taxonomy" id="1078050"/>
    <lineage>
        <taxon>Bacteria</taxon>
        <taxon>Pseudomonadati</taxon>
        <taxon>Deferribacterota</taxon>
        <taxon>Deferribacteres</taxon>
        <taxon>Deferribacterales</taxon>
        <taxon>Geovibrionaceae</taxon>
        <taxon>Seleniivibrio</taxon>
    </lineage>
</organism>
<keyword evidence="1" id="KW-0732">Signal</keyword>
<sequence>MRFFALFILLLFFARAEANVIIVDSECITLRDIFPNLPINDNVFCGLDYGQEKVINRQMAVFIINKYKIAGVSPGEATFRRKGAEVNTDRFKEDIKNQLTIMYPDMDVEVEEIRMTRPFYVADSMQYKIDIPANRFGNVSIGVDNGVRKYSFSVLLKAYKEIYVASGLIRKGEDVASKSTLMRMDMGKVHGDPVMKLKGYIATMNIPAGRPITSGVIEKEPDALKDSNVTIVYKSGNLEIVAQGRLIEDAFEGKIVRVENISSGKIIRGEYASGRKVIVNSR</sequence>
<keyword evidence="3" id="KW-0282">Flagellum</keyword>
<feature type="chain" id="PRO_5020542006" evidence="1">
    <location>
        <begin position="19"/>
        <end position="282"/>
    </location>
</feature>
<evidence type="ECO:0000259" key="2">
    <source>
        <dbReference type="Pfam" id="PF13144"/>
    </source>
</evidence>
<dbReference type="NCBIfam" id="TIGR03170">
    <property type="entry name" value="flgA_cterm"/>
    <property type="match status" value="1"/>
</dbReference>
<feature type="domain" description="Flagella basal body P-ring formation protein FlgA SAF" evidence="2">
    <location>
        <begin position="161"/>
        <end position="278"/>
    </location>
</feature>
<evidence type="ECO:0000313" key="4">
    <source>
        <dbReference type="Proteomes" id="UP000294614"/>
    </source>
</evidence>
<accession>A0A4R1KDN9</accession>
<dbReference type="Pfam" id="PF13144">
    <property type="entry name" value="ChapFlgA"/>
    <property type="match status" value="1"/>
</dbReference>
<evidence type="ECO:0000256" key="1">
    <source>
        <dbReference type="SAM" id="SignalP"/>
    </source>
</evidence>
<protein>
    <submittedName>
        <fullName evidence="3">Flagella basal body P-ring formation protein FlgA</fullName>
    </submittedName>
</protein>
<keyword evidence="4" id="KW-1185">Reference proteome</keyword>
<dbReference type="InterPro" id="IPR017585">
    <property type="entry name" value="SAF_FlgA"/>
</dbReference>
<dbReference type="Proteomes" id="UP000294614">
    <property type="component" value="Unassembled WGS sequence"/>
</dbReference>